<reference evidence="4" key="1">
    <citation type="journal article" date="2012" name="Nat. Genet.">
        <title>Lifestyle transitions in plant pathogenic Colletotrichum fungi deciphered by genome and transcriptome analyses.</title>
        <authorList>
            <person name="O'Connell R.J."/>
            <person name="Thon M.R."/>
            <person name="Hacquard S."/>
            <person name="Amyotte S.G."/>
            <person name="Kleemann J."/>
            <person name="Torres M.F."/>
            <person name="Damm U."/>
            <person name="Buiate E.A."/>
            <person name="Epstein L."/>
            <person name="Alkan N."/>
            <person name="Altmueller J."/>
            <person name="Alvarado-Balderrama L."/>
            <person name="Bauser C.A."/>
            <person name="Becker C."/>
            <person name="Birren B.W."/>
            <person name="Chen Z."/>
            <person name="Choi J."/>
            <person name="Crouch J.A."/>
            <person name="Duvick J.P."/>
            <person name="Farman M.A."/>
            <person name="Gan P."/>
            <person name="Heiman D."/>
            <person name="Henrissat B."/>
            <person name="Howard R.J."/>
            <person name="Kabbage M."/>
            <person name="Koch C."/>
            <person name="Kracher B."/>
            <person name="Kubo Y."/>
            <person name="Law A.D."/>
            <person name="Lebrun M.-H."/>
            <person name="Lee Y.-H."/>
            <person name="Miyara I."/>
            <person name="Moore N."/>
            <person name="Neumann U."/>
            <person name="Nordstroem K."/>
            <person name="Panaccione D.G."/>
            <person name="Panstruga R."/>
            <person name="Place M."/>
            <person name="Proctor R.H."/>
            <person name="Prusky D."/>
            <person name="Rech G."/>
            <person name="Reinhardt R."/>
            <person name="Rollins J.A."/>
            <person name="Rounsley S."/>
            <person name="Schardl C.L."/>
            <person name="Schwartz D.C."/>
            <person name="Shenoy N."/>
            <person name="Shirasu K."/>
            <person name="Sikhakolli U.R."/>
            <person name="Stueber K."/>
            <person name="Sukno S.A."/>
            <person name="Sweigard J.A."/>
            <person name="Takano Y."/>
            <person name="Takahara H."/>
            <person name="Trail F."/>
            <person name="van der Does H.C."/>
            <person name="Voll L.M."/>
            <person name="Will I."/>
            <person name="Young S."/>
            <person name="Zeng Q."/>
            <person name="Zhang J."/>
            <person name="Zhou S."/>
            <person name="Dickman M.B."/>
            <person name="Schulze-Lefert P."/>
            <person name="Ver Loren van Themaat E."/>
            <person name="Ma L.-J."/>
            <person name="Vaillancourt L.J."/>
        </authorList>
    </citation>
    <scope>NUCLEOTIDE SEQUENCE [LARGE SCALE GENOMIC DNA]</scope>
    <source>
        <strain evidence="4">IMI 349063</strain>
    </source>
</reference>
<dbReference type="AlphaFoldDB" id="H1W1E3"/>
<feature type="transmembrane region" description="Helical" evidence="2">
    <location>
        <begin position="25"/>
        <end position="43"/>
    </location>
</feature>
<keyword evidence="2" id="KW-0472">Membrane</keyword>
<dbReference type="HOGENOM" id="CLU_1943096_0_0_1"/>
<proteinExistence type="predicted"/>
<organism evidence="3 4">
    <name type="scientific">Colletotrichum higginsianum (strain IMI 349063)</name>
    <name type="common">Crucifer anthracnose fungus</name>
    <dbReference type="NCBI Taxonomy" id="759273"/>
    <lineage>
        <taxon>Eukaryota</taxon>
        <taxon>Fungi</taxon>
        <taxon>Dikarya</taxon>
        <taxon>Ascomycota</taxon>
        <taxon>Pezizomycotina</taxon>
        <taxon>Sordariomycetes</taxon>
        <taxon>Hypocreomycetidae</taxon>
        <taxon>Glomerellales</taxon>
        <taxon>Glomerellaceae</taxon>
        <taxon>Colletotrichum</taxon>
        <taxon>Colletotrichum destructivum species complex</taxon>
    </lineage>
</organism>
<feature type="region of interest" description="Disordered" evidence="1">
    <location>
        <begin position="77"/>
        <end position="130"/>
    </location>
</feature>
<evidence type="ECO:0000256" key="1">
    <source>
        <dbReference type="SAM" id="MobiDB-lite"/>
    </source>
</evidence>
<evidence type="ECO:0000256" key="2">
    <source>
        <dbReference type="SAM" id="Phobius"/>
    </source>
</evidence>
<evidence type="ECO:0000313" key="4">
    <source>
        <dbReference type="Proteomes" id="UP000007174"/>
    </source>
</evidence>
<protein>
    <submittedName>
        <fullName evidence="3">Uncharacterized protein</fullName>
    </submittedName>
</protein>
<accession>H1W1E3</accession>
<evidence type="ECO:0000313" key="3">
    <source>
        <dbReference type="EMBL" id="CCF46306.1"/>
    </source>
</evidence>
<feature type="non-terminal residue" evidence="3">
    <location>
        <position position="1"/>
    </location>
</feature>
<name>H1W1E3_COLHI</name>
<keyword evidence="2" id="KW-0812">Transmembrane</keyword>
<dbReference type="Proteomes" id="UP000007174">
    <property type="component" value="Unassembled WGS sequence"/>
</dbReference>
<gene>
    <name evidence="3" type="ORF">CH063_15102</name>
</gene>
<dbReference type="STRING" id="759273.H1W1E3"/>
<dbReference type="VEuPathDB" id="FungiDB:CH63R_13003"/>
<dbReference type="eggNOG" id="ENOG502QQ5E">
    <property type="taxonomic scope" value="Eukaryota"/>
</dbReference>
<feature type="compositionally biased region" description="Basic and acidic residues" evidence="1">
    <location>
        <begin position="80"/>
        <end position="96"/>
    </location>
</feature>
<dbReference type="EMBL" id="CACQ02008562">
    <property type="protein sequence ID" value="CCF46306.1"/>
    <property type="molecule type" value="Genomic_DNA"/>
</dbReference>
<sequence>VAYCLIACVSSVASSGLQLTNCRGVFVYTVLNGLIALTVWLSGGRLEPREYDAKEYWSWRGSGKKPWFVRAVRTSCFSNGDHDSKRQFNMQDDHESSYAPGSRMGSSDHKEDGVHMVTIPQRAVTPRSVH</sequence>
<keyword evidence="2" id="KW-1133">Transmembrane helix</keyword>